<name>A0A7R7FRT8_9BACT</name>
<dbReference type="GO" id="GO:0046872">
    <property type="term" value="F:metal ion binding"/>
    <property type="evidence" value="ECO:0007669"/>
    <property type="project" value="UniProtKB-KW"/>
</dbReference>
<comment type="similarity">
    <text evidence="5">Belongs to the vitamin-B12 dependent methionine synthase family.</text>
</comment>
<feature type="domain" description="B12-binding" evidence="23">
    <location>
        <begin position="692"/>
        <end position="813"/>
    </location>
</feature>
<evidence type="ECO:0000256" key="20">
    <source>
        <dbReference type="PROSITE-ProRule" id="PRU00333"/>
    </source>
</evidence>
<dbReference type="GO" id="GO:0032259">
    <property type="term" value="P:methylation"/>
    <property type="evidence" value="ECO:0007669"/>
    <property type="project" value="UniProtKB-KW"/>
</dbReference>
<dbReference type="SUPFAM" id="SSF82282">
    <property type="entry name" value="Homocysteine S-methyltransferase"/>
    <property type="match status" value="1"/>
</dbReference>
<comment type="cofactor">
    <cofactor evidence="3">
        <name>methylcob(III)alamin</name>
        <dbReference type="ChEBI" id="CHEBI:28115"/>
    </cofactor>
</comment>
<evidence type="ECO:0000256" key="7">
    <source>
        <dbReference type="ARBA" id="ARBA00012032"/>
    </source>
</evidence>
<comment type="pathway">
    <text evidence="4">Amino-acid biosynthesis; L-methionine biosynthesis via de novo pathway; L-methionine from L-homocysteine (MetH route): step 1/1.</text>
</comment>
<dbReference type="PROSITE" id="PS50972">
    <property type="entry name" value="PTERIN_BINDING"/>
    <property type="match status" value="1"/>
</dbReference>
<evidence type="ECO:0000313" key="25">
    <source>
        <dbReference type="EMBL" id="BCO11146.1"/>
    </source>
</evidence>
<dbReference type="Gene3D" id="3.40.50.280">
    <property type="entry name" value="Cobalamin-binding domain"/>
    <property type="match status" value="1"/>
</dbReference>
<evidence type="ECO:0000256" key="1">
    <source>
        <dbReference type="ARBA" id="ARBA00001700"/>
    </source>
</evidence>
<evidence type="ECO:0000313" key="26">
    <source>
        <dbReference type="Proteomes" id="UP000515472"/>
    </source>
</evidence>
<evidence type="ECO:0000256" key="5">
    <source>
        <dbReference type="ARBA" id="ARBA00010398"/>
    </source>
</evidence>
<dbReference type="InterPro" id="IPR003726">
    <property type="entry name" value="HCY_dom"/>
</dbReference>
<dbReference type="InterPro" id="IPR050554">
    <property type="entry name" value="Met_Synthase/Corrinoid"/>
</dbReference>
<dbReference type="Pfam" id="PF00809">
    <property type="entry name" value="Pterin_bind"/>
    <property type="match status" value="1"/>
</dbReference>
<feature type="binding site" evidence="20">
    <location>
        <position position="208"/>
    </location>
    <ligand>
        <name>Zn(2+)</name>
        <dbReference type="ChEBI" id="CHEBI:29105"/>
    </ligand>
</feature>
<dbReference type="PROSITE" id="PS51332">
    <property type="entry name" value="B12_BINDING"/>
    <property type="match status" value="1"/>
</dbReference>
<accession>A0A7R7FRT8</accession>
<evidence type="ECO:0000256" key="8">
    <source>
        <dbReference type="ARBA" id="ARBA00013998"/>
    </source>
</evidence>
<evidence type="ECO:0000256" key="15">
    <source>
        <dbReference type="ARBA" id="ARBA00022833"/>
    </source>
</evidence>
<feature type="domain" description="Hcy-binding" evidence="21">
    <location>
        <begin position="2"/>
        <end position="288"/>
    </location>
</feature>
<dbReference type="EMBL" id="AP023213">
    <property type="protein sequence ID" value="BCO11146.1"/>
    <property type="molecule type" value="Genomic_DNA"/>
</dbReference>
<dbReference type="PROSITE" id="PS51337">
    <property type="entry name" value="B12_BINDING_NTER"/>
    <property type="match status" value="1"/>
</dbReference>
<dbReference type="InterPro" id="IPR000489">
    <property type="entry name" value="Pterin-binding_dom"/>
</dbReference>
<dbReference type="InterPro" id="IPR036589">
    <property type="entry name" value="HCY_dom_sf"/>
</dbReference>
<feature type="domain" description="Pterin-binding" evidence="22">
    <location>
        <begin position="321"/>
        <end position="564"/>
    </location>
</feature>
<dbReference type="GO" id="GO:0050667">
    <property type="term" value="P:homocysteine metabolic process"/>
    <property type="evidence" value="ECO:0007669"/>
    <property type="project" value="TreeGrafter"/>
</dbReference>
<keyword evidence="16" id="KW-0486">Methionine biosynthesis</keyword>
<feature type="binding site" evidence="20">
    <location>
        <position position="274"/>
    </location>
    <ligand>
        <name>Zn(2+)</name>
        <dbReference type="ChEBI" id="CHEBI:29105"/>
    </ligand>
</feature>
<organism evidence="25 26">
    <name type="scientific">Citrifermentans bremense</name>
    <dbReference type="NCBI Taxonomy" id="60035"/>
    <lineage>
        <taxon>Bacteria</taxon>
        <taxon>Pseudomonadati</taxon>
        <taxon>Thermodesulfobacteriota</taxon>
        <taxon>Desulfuromonadia</taxon>
        <taxon>Geobacterales</taxon>
        <taxon>Geobacteraceae</taxon>
        <taxon>Citrifermentans</taxon>
    </lineage>
</organism>
<evidence type="ECO:0000256" key="11">
    <source>
        <dbReference type="ARBA" id="ARBA00022628"/>
    </source>
</evidence>
<dbReference type="SUPFAM" id="SSF51717">
    <property type="entry name" value="Dihydropteroate synthetase-like"/>
    <property type="match status" value="1"/>
</dbReference>
<evidence type="ECO:0000256" key="16">
    <source>
        <dbReference type="ARBA" id="ARBA00023167"/>
    </source>
</evidence>
<dbReference type="GO" id="GO:0046653">
    <property type="term" value="P:tetrahydrofolate metabolic process"/>
    <property type="evidence" value="ECO:0007669"/>
    <property type="project" value="TreeGrafter"/>
</dbReference>
<evidence type="ECO:0000259" key="21">
    <source>
        <dbReference type="PROSITE" id="PS50970"/>
    </source>
</evidence>
<dbReference type="InterPro" id="IPR003759">
    <property type="entry name" value="Cbl-bd_cap"/>
</dbReference>
<evidence type="ECO:0000259" key="23">
    <source>
        <dbReference type="PROSITE" id="PS51332"/>
    </source>
</evidence>
<reference evidence="25 26" key="1">
    <citation type="submission" date="2020-06" db="EMBL/GenBank/DDBJ databases">
        <title>Interaction of electrochemicaly active bacteria, Geobacter bremensis R4 on different carbon anode.</title>
        <authorList>
            <person name="Meng L."/>
            <person name="Yoshida N."/>
        </authorList>
    </citation>
    <scope>NUCLEOTIDE SEQUENCE [LARGE SCALE GENOMIC DNA]</scope>
    <source>
        <strain evidence="25 26">R4</strain>
    </source>
</reference>
<dbReference type="EC" id="2.1.1.13" evidence="7"/>
<keyword evidence="10" id="KW-0028">Amino-acid biosynthesis</keyword>
<keyword evidence="11" id="KW-0846">Cobalamin</keyword>
<dbReference type="GO" id="GO:0005829">
    <property type="term" value="C:cytosol"/>
    <property type="evidence" value="ECO:0007669"/>
    <property type="project" value="TreeGrafter"/>
</dbReference>
<feature type="binding site" evidence="20">
    <location>
        <position position="273"/>
    </location>
    <ligand>
        <name>Zn(2+)</name>
        <dbReference type="ChEBI" id="CHEBI:29105"/>
    </ligand>
</feature>
<dbReference type="PIRSF" id="PIRSF037472">
    <property type="entry name" value="DHPS_mtfrase"/>
    <property type="match status" value="1"/>
</dbReference>
<dbReference type="FunFam" id="3.40.50.280:FF:000003">
    <property type="entry name" value="Dimethylamine methyltransferase corrinoid protein"/>
    <property type="match status" value="1"/>
</dbReference>
<keyword evidence="17" id="KW-0170">Cobalt</keyword>
<keyword evidence="26" id="KW-1185">Reference proteome</keyword>
<feature type="domain" description="B12-binding N-terminal" evidence="24">
    <location>
        <begin position="598"/>
        <end position="692"/>
    </location>
</feature>
<evidence type="ECO:0000259" key="22">
    <source>
        <dbReference type="PROSITE" id="PS50972"/>
    </source>
</evidence>
<evidence type="ECO:0000256" key="12">
    <source>
        <dbReference type="ARBA" id="ARBA00022679"/>
    </source>
</evidence>
<dbReference type="InterPro" id="IPR017215">
    <property type="entry name" value="MetH_bac"/>
</dbReference>
<evidence type="ECO:0000256" key="10">
    <source>
        <dbReference type="ARBA" id="ARBA00022605"/>
    </source>
</evidence>
<comment type="function">
    <text evidence="18">Catalyzes the transfer of a methyl group from methyl-cobalamin to homocysteine, yielding enzyme-bound cob(I)alamin and methionine. Subsequently, remethylates the cofactor using methyltetrahydrofolate.</text>
</comment>
<evidence type="ECO:0000259" key="24">
    <source>
        <dbReference type="PROSITE" id="PS51337"/>
    </source>
</evidence>
<dbReference type="Pfam" id="PF02574">
    <property type="entry name" value="S-methyl_trans"/>
    <property type="match status" value="1"/>
</dbReference>
<dbReference type="InterPro" id="IPR011005">
    <property type="entry name" value="Dihydropteroate_synth-like_sf"/>
</dbReference>
<dbReference type="GO" id="GO:0008705">
    <property type="term" value="F:methionine synthase activity"/>
    <property type="evidence" value="ECO:0007669"/>
    <property type="project" value="UniProtKB-EC"/>
</dbReference>
<evidence type="ECO:0000256" key="17">
    <source>
        <dbReference type="ARBA" id="ARBA00023285"/>
    </source>
</evidence>
<evidence type="ECO:0000256" key="14">
    <source>
        <dbReference type="ARBA" id="ARBA00022723"/>
    </source>
</evidence>
<dbReference type="Gene3D" id="3.20.20.20">
    <property type="entry name" value="Dihydropteroate synthase-like"/>
    <property type="match status" value="1"/>
</dbReference>
<dbReference type="SMART" id="SM01018">
    <property type="entry name" value="B12-binding_2"/>
    <property type="match status" value="1"/>
</dbReference>
<dbReference type="Gene3D" id="3.20.20.330">
    <property type="entry name" value="Homocysteine-binding-like domain"/>
    <property type="match status" value="1"/>
</dbReference>
<dbReference type="AlphaFoldDB" id="A0A7R7FRT8"/>
<proteinExistence type="inferred from homology"/>
<dbReference type="Proteomes" id="UP000515472">
    <property type="component" value="Chromosome"/>
</dbReference>
<evidence type="ECO:0000256" key="13">
    <source>
        <dbReference type="ARBA" id="ARBA00022691"/>
    </source>
</evidence>
<comment type="catalytic activity">
    <reaction evidence="1">
        <text>(6S)-5-methyl-5,6,7,8-tetrahydrofolate + L-homocysteine = (6S)-5,6,7,8-tetrahydrofolate + L-methionine</text>
        <dbReference type="Rhea" id="RHEA:11172"/>
        <dbReference type="ChEBI" id="CHEBI:18608"/>
        <dbReference type="ChEBI" id="CHEBI:57453"/>
        <dbReference type="ChEBI" id="CHEBI:57844"/>
        <dbReference type="ChEBI" id="CHEBI:58199"/>
        <dbReference type="EC" id="2.1.1.13"/>
    </reaction>
</comment>
<keyword evidence="14 20" id="KW-0479">Metal-binding</keyword>
<keyword evidence="12 20" id="KW-0808">Transferase</keyword>
<dbReference type="InterPro" id="IPR036594">
    <property type="entry name" value="Meth_synthase_dom"/>
</dbReference>
<sequence>MKMPFMQAVKERVLVLDGAMGTMLQERGLKPGQSPEEMNLTAADVVAGVHRAYLDAGADIIVTNTFGGTKAKLEHYGLGDQVARINAEAVRIAREVAGEKAYVAGSIGPTGRFLEPVGDMGFDEAVSLFREQAQALIDAGCDLISFETFLDIKEIRAGVIAVREISKDIPVIAMLTFEEKGRSVLGTPPQAAAITLEAVGATIVGSNCGLGPEGIYQILSGMREVTSLPLISQANAGLPVLKDGTTIFPATPDEMTAYHDRLIELGVRIIGGCCGTTPAHIAAIKKALAAKQAPFAPKKEEGTTWLSSRGSFAAIGSAHPVALIGERINPTGKKLYSQELREGKVSYIRREALEQTGLGATLLDVNVGTPGIDEPAAMERAVFCITGAVQTPLVLDSSSPAALEAGLKAADGKVLINSVNGEEKSLAAILPLAKKYGAALVCLTLDDAGIPAEAAGRVAVAEKIAAAALAAGVKRSDLVVDCLTLTVSAEPKGALVALEAVRQVSALGLNTTLGVSNISFGLPCRPLISSTFFSMAMAAGLTSAIVNVKEAPMMAAWRSSMVLLEKDVNAARYIEAYKGQAVGATVEPAAAAGTAGVQAAAAGPEGIRGRLSKAVINGEADNVVALVEEALAEGLSPMQISSEALLVGLDEVGRRFGSGEFFLPQVMVSADTMKTAFARLKQELSTGGLESIGKIMMATVEGDIHDIGKNILVTLLENNGFEVIDLGKNVPADRILQEARAHQVDAVGLSALMTTTMAQMDKVVKLLKAEGVKSFTMVGGAVVTQEYADEIGADLYAKDAMEAVARIKKLLAK</sequence>
<dbReference type="PANTHER" id="PTHR45833:SF1">
    <property type="entry name" value="METHIONINE SYNTHASE"/>
    <property type="match status" value="1"/>
</dbReference>
<evidence type="ECO:0000256" key="2">
    <source>
        <dbReference type="ARBA" id="ARBA00001947"/>
    </source>
</evidence>
<gene>
    <name evidence="25" type="ORF">GEOBRER4_n0280</name>
</gene>
<keyword evidence="9 20" id="KW-0489">Methyltransferase</keyword>
<evidence type="ECO:0000256" key="18">
    <source>
        <dbReference type="ARBA" id="ARBA00025552"/>
    </source>
</evidence>
<evidence type="ECO:0000256" key="3">
    <source>
        <dbReference type="ARBA" id="ARBA00001956"/>
    </source>
</evidence>
<dbReference type="PANTHER" id="PTHR45833">
    <property type="entry name" value="METHIONINE SYNTHASE"/>
    <property type="match status" value="1"/>
</dbReference>
<dbReference type="InterPro" id="IPR006158">
    <property type="entry name" value="Cobalamin-bd"/>
</dbReference>
<dbReference type="CDD" id="cd02070">
    <property type="entry name" value="corrinoid_protein_B12-BD"/>
    <property type="match status" value="1"/>
</dbReference>
<dbReference type="SUPFAM" id="SSF47644">
    <property type="entry name" value="Methionine synthase domain"/>
    <property type="match status" value="1"/>
</dbReference>
<dbReference type="Pfam" id="PF02310">
    <property type="entry name" value="B12-binding"/>
    <property type="match status" value="1"/>
</dbReference>
<keyword evidence="15 20" id="KW-0862">Zinc</keyword>
<dbReference type="Pfam" id="PF02607">
    <property type="entry name" value="B12-binding_2"/>
    <property type="match status" value="1"/>
</dbReference>
<evidence type="ECO:0000256" key="19">
    <source>
        <dbReference type="ARBA" id="ARBA00031040"/>
    </source>
</evidence>
<comment type="cofactor">
    <cofactor evidence="2 20">
        <name>Zn(2+)</name>
        <dbReference type="ChEBI" id="CHEBI:29105"/>
    </cofactor>
</comment>
<keyword evidence="13" id="KW-0949">S-adenosyl-L-methionine</keyword>
<dbReference type="RefSeq" id="WP_185243918.1">
    <property type="nucleotide sequence ID" value="NZ_AP023213.1"/>
</dbReference>
<evidence type="ECO:0000256" key="6">
    <source>
        <dbReference type="ARBA" id="ARBA00010854"/>
    </source>
</evidence>
<dbReference type="GO" id="GO:0031419">
    <property type="term" value="F:cobalamin binding"/>
    <property type="evidence" value="ECO:0007669"/>
    <property type="project" value="UniProtKB-KW"/>
</dbReference>
<dbReference type="Gene3D" id="1.10.1240.10">
    <property type="entry name" value="Methionine synthase domain"/>
    <property type="match status" value="1"/>
</dbReference>
<dbReference type="PROSITE" id="PS50970">
    <property type="entry name" value="HCY"/>
    <property type="match status" value="1"/>
</dbReference>
<evidence type="ECO:0000256" key="9">
    <source>
        <dbReference type="ARBA" id="ARBA00022603"/>
    </source>
</evidence>
<dbReference type="UniPathway" id="UPA00051">
    <property type="reaction ID" value="UER00081"/>
</dbReference>
<protein>
    <recommendedName>
        <fullName evidence="8">Methionine synthase</fullName>
        <ecNumber evidence="7">2.1.1.13</ecNumber>
    </recommendedName>
    <alternativeName>
        <fullName evidence="19">5-methyltetrahydrofolate--homocysteine methyltransferase</fullName>
    </alternativeName>
</protein>
<dbReference type="InterPro" id="IPR036724">
    <property type="entry name" value="Cobalamin-bd_sf"/>
</dbReference>
<evidence type="ECO:0000256" key="4">
    <source>
        <dbReference type="ARBA" id="ARBA00005178"/>
    </source>
</evidence>
<dbReference type="SUPFAM" id="SSF52242">
    <property type="entry name" value="Cobalamin (vitamin B12)-binding domain"/>
    <property type="match status" value="1"/>
</dbReference>
<comment type="similarity">
    <text evidence="6">Belongs to the methylamine corrinoid protein family.</text>
</comment>